<comment type="caution">
    <text evidence="5">The sequence shown here is derived from an EMBL/GenBank/DDBJ whole genome shotgun (WGS) entry which is preliminary data.</text>
</comment>
<keyword evidence="6" id="KW-1185">Reference proteome</keyword>
<dbReference type="InterPro" id="IPR002575">
    <property type="entry name" value="Aminoglycoside_PTrfase"/>
</dbReference>
<organism evidence="5 6">
    <name type="scientific">Fusarium torulosum</name>
    <dbReference type="NCBI Taxonomy" id="33205"/>
    <lineage>
        <taxon>Eukaryota</taxon>
        <taxon>Fungi</taxon>
        <taxon>Dikarya</taxon>
        <taxon>Ascomycota</taxon>
        <taxon>Pezizomycotina</taxon>
        <taxon>Sordariomycetes</taxon>
        <taxon>Hypocreomycetidae</taxon>
        <taxon>Hypocreales</taxon>
        <taxon>Nectriaceae</taxon>
        <taxon>Fusarium</taxon>
    </lineage>
</organism>
<dbReference type="AlphaFoldDB" id="A0AAE8LXF8"/>
<reference evidence="5" key="1">
    <citation type="submission" date="2018-03" db="EMBL/GenBank/DDBJ databases">
        <authorList>
            <person name="Guldener U."/>
        </authorList>
    </citation>
    <scope>NUCLEOTIDE SEQUENCE</scope>
</reference>
<feature type="domain" description="Aminoglycoside phosphotransferase" evidence="4">
    <location>
        <begin position="2"/>
        <end position="185"/>
    </location>
</feature>
<proteinExistence type="predicted"/>
<evidence type="ECO:0000313" key="5">
    <source>
        <dbReference type="EMBL" id="SPJ70302.1"/>
    </source>
</evidence>
<accession>A0AAE8LXF8</accession>
<comment type="catalytic activity">
    <reaction evidence="3">
        <text>L-seryl-[protein] + ATP = O-phospho-L-seryl-[protein] + ADP + H(+)</text>
        <dbReference type="Rhea" id="RHEA:17989"/>
        <dbReference type="Rhea" id="RHEA-COMP:9863"/>
        <dbReference type="Rhea" id="RHEA-COMP:11604"/>
        <dbReference type="ChEBI" id="CHEBI:15378"/>
        <dbReference type="ChEBI" id="CHEBI:29999"/>
        <dbReference type="ChEBI" id="CHEBI:30616"/>
        <dbReference type="ChEBI" id="CHEBI:83421"/>
        <dbReference type="ChEBI" id="CHEBI:456216"/>
        <dbReference type="EC" id="2.7.11.1"/>
    </reaction>
</comment>
<dbReference type="Gene3D" id="3.90.1200.10">
    <property type="match status" value="1"/>
</dbReference>
<evidence type="ECO:0000313" key="6">
    <source>
        <dbReference type="Proteomes" id="UP001187734"/>
    </source>
</evidence>
<gene>
    <name evidence="5" type="ORF">FTOL_00030</name>
</gene>
<dbReference type="Proteomes" id="UP001187734">
    <property type="component" value="Unassembled WGS sequence"/>
</dbReference>
<sequence length="253" mass="29196">MQFVASHTRIPIPRLHAVHVEKETGSIFIEMAYIKGECLDSAWDLLSTGERDTIFADIKQHVSWLRELQPPVQDTVSSAYENPAYDCRIGARFFGPMNHNEFHSLARGHLRTEDVAPFLSQEVADVHTSNYQTHFTHADLCPRNIIVRNGRVAAIIDWEFAGWYPENWEFTKANYNYFPGEDWEDYLRLALPCYEAELAAERVLWERLPEPGTRYVAYRDGVSCEHPGSDPSVTWLDGRKDRQPTDLWSLVLP</sequence>
<dbReference type="PROSITE" id="PS00109">
    <property type="entry name" value="PROTEIN_KINASE_TYR"/>
    <property type="match status" value="1"/>
</dbReference>
<protein>
    <recommendedName>
        <fullName evidence="1">non-specific serine/threonine protein kinase</fullName>
        <ecNumber evidence="1">2.7.11.1</ecNumber>
    </recommendedName>
</protein>
<evidence type="ECO:0000256" key="1">
    <source>
        <dbReference type="ARBA" id="ARBA00012513"/>
    </source>
</evidence>
<dbReference type="PANTHER" id="PTHR21310:SF15">
    <property type="entry name" value="AMINOGLYCOSIDE PHOSPHOTRANSFERASE DOMAIN-CONTAINING PROTEIN"/>
    <property type="match status" value="1"/>
</dbReference>
<evidence type="ECO:0000256" key="3">
    <source>
        <dbReference type="ARBA" id="ARBA00048679"/>
    </source>
</evidence>
<dbReference type="CDD" id="cd05120">
    <property type="entry name" value="APH_ChoK_like"/>
    <property type="match status" value="1"/>
</dbReference>
<dbReference type="Pfam" id="PF01636">
    <property type="entry name" value="APH"/>
    <property type="match status" value="1"/>
</dbReference>
<dbReference type="PANTHER" id="PTHR21310">
    <property type="entry name" value="AMINOGLYCOSIDE PHOSPHOTRANSFERASE-RELATED-RELATED"/>
    <property type="match status" value="1"/>
</dbReference>
<dbReference type="SUPFAM" id="SSF56112">
    <property type="entry name" value="Protein kinase-like (PK-like)"/>
    <property type="match status" value="1"/>
</dbReference>
<dbReference type="GO" id="GO:0004674">
    <property type="term" value="F:protein serine/threonine kinase activity"/>
    <property type="evidence" value="ECO:0007669"/>
    <property type="project" value="UniProtKB-EC"/>
</dbReference>
<comment type="catalytic activity">
    <reaction evidence="2">
        <text>L-threonyl-[protein] + ATP = O-phospho-L-threonyl-[protein] + ADP + H(+)</text>
        <dbReference type="Rhea" id="RHEA:46608"/>
        <dbReference type="Rhea" id="RHEA-COMP:11060"/>
        <dbReference type="Rhea" id="RHEA-COMP:11605"/>
        <dbReference type="ChEBI" id="CHEBI:15378"/>
        <dbReference type="ChEBI" id="CHEBI:30013"/>
        <dbReference type="ChEBI" id="CHEBI:30616"/>
        <dbReference type="ChEBI" id="CHEBI:61977"/>
        <dbReference type="ChEBI" id="CHEBI:456216"/>
        <dbReference type="EC" id="2.7.11.1"/>
    </reaction>
</comment>
<dbReference type="InterPro" id="IPR051678">
    <property type="entry name" value="AGP_Transferase"/>
</dbReference>
<dbReference type="InterPro" id="IPR008266">
    <property type="entry name" value="Tyr_kinase_AS"/>
</dbReference>
<name>A0AAE8LXF8_9HYPO</name>
<dbReference type="EMBL" id="ONZP01000005">
    <property type="protein sequence ID" value="SPJ70302.1"/>
    <property type="molecule type" value="Genomic_DNA"/>
</dbReference>
<dbReference type="InterPro" id="IPR011009">
    <property type="entry name" value="Kinase-like_dom_sf"/>
</dbReference>
<evidence type="ECO:0000256" key="2">
    <source>
        <dbReference type="ARBA" id="ARBA00047899"/>
    </source>
</evidence>
<dbReference type="EC" id="2.7.11.1" evidence="1"/>
<evidence type="ECO:0000259" key="4">
    <source>
        <dbReference type="Pfam" id="PF01636"/>
    </source>
</evidence>